<evidence type="ECO:0000313" key="6">
    <source>
        <dbReference type="Proteomes" id="UP000622687"/>
    </source>
</evidence>
<keyword evidence="2" id="KW-0012">Acyltransferase</keyword>
<comment type="caution">
    <text evidence="5">The sequence shown here is derived from an EMBL/GenBank/DDBJ whole genome shotgun (WGS) entry which is preliminary data.</text>
</comment>
<dbReference type="PROSITE" id="PS51186">
    <property type="entry name" value="GNAT"/>
    <property type="match status" value="1"/>
</dbReference>
<keyword evidence="6" id="KW-1185">Reference proteome</keyword>
<accession>A0A934M3K5</accession>
<protein>
    <submittedName>
        <fullName evidence="5">N-acetyltransferase</fullName>
    </submittedName>
</protein>
<reference evidence="5" key="1">
    <citation type="submission" date="2020-12" db="EMBL/GenBank/DDBJ databases">
        <title>Clostridium thailandense sp. nov., a novel acetogenic bacterium isolated from peat land soil in Thailand.</title>
        <authorList>
            <person name="Chaikitkaew S."/>
            <person name="Birkeland N.K."/>
        </authorList>
    </citation>
    <scope>NUCLEOTIDE SEQUENCE</scope>
    <source>
        <strain evidence="5">DSM 17425</strain>
    </source>
</reference>
<dbReference type="EMBL" id="JAEEGB010000013">
    <property type="protein sequence ID" value="MBI6873282.1"/>
    <property type="molecule type" value="Genomic_DNA"/>
</dbReference>
<dbReference type="NCBIfam" id="NF040503">
    <property type="entry name" value="resist_ArsN1a"/>
    <property type="match status" value="1"/>
</dbReference>
<dbReference type="GO" id="GO:0016747">
    <property type="term" value="F:acyltransferase activity, transferring groups other than amino-acyl groups"/>
    <property type="evidence" value="ECO:0007669"/>
    <property type="project" value="InterPro"/>
</dbReference>
<dbReference type="Gene3D" id="3.40.630.30">
    <property type="match status" value="1"/>
</dbReference>
<dbReference type="InterPro" id="IPR050680">
    <property type="entry name" value="YpeA/RimI_acetyltransf"/>
</dbReference>
<dbReference type="Pfam" id="PF00583">
    <property type="entry name" value="Acetyltransf_1"/>
    <property type="match status" value="1"/>
</dbReference>
<dbReference type="InterPro" id="IPR000182">
    <property type="entry name" value="GNAT_dom"/>
</dbReference>
<dbReference type="PANTHER" id="PTHR43420">
    <property type="entry name" value="ACETYLTRANSFERASE"/>
    <property type="match status" value="1"/>
</dbReference>
<evidence type="ECO:0000313" key="5">
    <source>
        <dbReference type="EMBL" id="MBI6873282.1"/>
    </source>
</evidence>
<feature type="coiled-coil region" evidence="3">
    <location>
        <begin position="21"/>
        <end position="48"/>
    </location>
</feature>
<dbReference type="CDD" id="cd04301">
    <property type="entry name" value="NAT_SF"/>
    <property type="match status" value="1"/>
</dbReference>
<sequence length="164" mass="18884">MSYIMREARIEDIVSITNIYNQGIEDRIATLETRLRDTEEMKEWLNTRGDRYKVIVIEDCEGTVRGWASINVFNSRCCYSGVGDLSIYVERNMRGKGLGKQILNYLIEVAKKQNFNKLVLSTFESNDIGKKLYKSAGFREVGTYMNQGILDGKFVNITIMEKLL</sequence>
<keyword evidence="1" id="KW-0808">Transferase</keyword>
<dbReference type="SUPFAM" id="SSF55729">
    <property type="entry name" value="Acyl-CoA N-acyltransferases (Nat)"/>
    <property type="match status" value="1"/>
</dbReference>
<organism evidence="5 6">
    <name type="scientific">Clostridium aciditolerans</name>
    <dbReference type="NCBI Taxonomy" id="339861"/>
    <lineage>
        <taxon>Bacteria</taxon>
        <taxon>Bacillati</taxon>
        <taxon>Bacillota</taxon>
        <taxon>Clostridia</taxon>
        <taxon>Eubacteriales</taxon>
        <taxon>Clostridiaceae</taxon>
        <taxon>Clostridium</taxon>
    </lineage>
</organism>
<evidence type="ECO:0000256" key="2">
    <source>
        <dbReference type="ARBA" id="ARBA00023315"/>
    </source>
</evidence>
<dbReference type="AlphaFoldDB" id="A0A934M3K5"/>
<evidence type="ECO:0000256" key="1">
    <source>
        <dbReference type="ARBA" id="ARBA00022679"/>
    </source>
</evidence>
<feature type="domain" description="N-acetyltransferase" evidence="4">
    <location>
        <begin position="3"/>
        <end position="164"/>
    </location>
</feature>
<gene>
    <name evidence="5" type="ORF">I6U51_11280</name>
</gene>
<dbReference type="InterPro" id="IPR016181">
    <property type="entry name" value="Acyl_CoA_acyltransferase"/>
</dbReference>
<name>A0A934M3K5_9CLOT</name>
<evidence type="ECO:0000256" key="3">
    <source>
        <dbReference type="SAM" id="Coils"/>
    </source>
</evidence>
<proteinExistence type="predicted"/>
<keyword evidence="3" id="KW-0175">Coiled coil</keyword>
<dbReference type="Proteomes" id="UP000622687">
    <property type="component" value="Unassembled WGS sequence"/>
</dbReference>
<evidence type="ECO:0000259" key="4">
    <source>
        <dbReference type="PROSITE" id="PS51186"/>
    </source>
</evidence>
<dbReference type="RefSeq" id="WP_211142745.1">
    <property type="nucleotide sequence ID" value="NZ_JAEEGB010000013.1"/>
</dbReference>